<evidence type="ECO:0000313" key="8">
    <source>
        <dbReference type="EMBL" id="CAH3022944.1"/>
    </source>
</evidence>
<keyword evidence="2" id="KW-0677">Repeat</keyword>
<keyword evidence="4" id="KW-0393">Immunoglobulin domain</keyword>
<evidence type="ECO:0000259" key="7">
    <source>
        <dbReference type="PROSITE" id="PS50835"/>
    </source>
</evidence>
<evidence type="ECO:0000256" key="2">
    <source>
        <dbReference type="ARBA" id="ARBA00022737"/>
    </source>
</evidence>
<dbReference type="SMART" id="SM00408">
    <property type="entry name" value="IGc2"/>
    <property type="match status" value="1"/>
</dbReference>
<keyword evidence="3" id="KW-1015">Disulfide bond</keyword>
<proteinExistence type="predicted"/>
<dbReference type="SUPFAM" id="SSF48726">
    <property type="entry name" value="Immunoglobulin"/>
    <property type="match status" value="1"/>
</dbReference>
<keyword evidence="6" id="KW-0812">Transmembrane</keyword>
<keyword evidence="6" id="KW-1133">Transmembrane helix</keyword>
<dbReference type="Pfam" id="PF01391">
    <property type="entry name" value="Collagen"/>
    <property type="match status" value="1"/>
</dbReference>
<accession>A0ABN8M3E9</accession>
<evidence type="ECO:0000256" key="5">
    <source>
        <dbReference type="SAM" id="MobiDB-lite"/>
    </source>
</evidence>
<dbReference type="PANTHER" id="PTHR12231:SF253">
    <property type="entry name" value="DPR-INTERACTING PROTEIN ETA, ISOFORM B-RELATED"/>
    <property type="match status" value="1"/>
</dbReference>
<keyword evidence="1" id="KW-0732">Signal</keyword>
<gene>
    <name evidence="8" type="ORF">PEVE_00017510</name>
</gene>
<dbReference type="PANTHER" id="PTHR12231">
    <property type="entry name" value="CTX-RELATED TYPE I TRANSMEMBRANE PROTEIN"/>
    <property type="match status" value="1"/>
</dbReference>
<dbReference type="Pfam" id="PF13927">
    <property type="entry name" value="Ig_3"/>
    <property type="match status" value="1"/>
</dbReference>
<dbReference type="InterPro" id="IPR013783">
    <property type="entry name" value="Ig-like_fold"/>
</dbReference>
<evidence type="ECO:0000256" key="1">
    <source>
        <dbReference type="ARBA" id="ARBA00022729"/>
    </source>
</evidence>
<comment type="caution">
    <text evidence="8">The sequence shown here is derived from an EMBL/GenBank/DDBJ whole genome shotgun (WGS) entry which is preliminary data.</text>
</comment>
<feature type="transmembrane region" description="Helical" evidence="6">
    <location>
        <begin position="12"/>
        <end position="32"/>
    </location>
</feature>
<evidence type="ECO:0000256" key="4">
    <source>
        <dbReference type="ARBA" id="ARBA00023319"/>
    </source>
</evidence>
<feature type="domain" description="Ig-like" evidence="7">
    <location>
        <begin position="180"/>
        <end position="262"/>
    </location>
</feature>
<dbReference type="InterPro" id="IPR003599">
    <property type="entry name" value="Ig_sub"/>
</dbReference>
<dbReference type="SMART" id="SM00409">
    <property type="entry name" value="IG"/>
    <property type="match status" value="1"/>
</dbReference>
<organism evidence="8 9">
    <name type="scientific">Porites evermanni</name>
    <dbReference type="NCBI Taxonomy" id="104178"/>
    <lineage>
        <taxon>Eukaryota</taxon>
        <taxon>Metazoa</taxon>
        <taxon>Cnidaria</taxon>
        <taxon>Anthozoa</taxon>
        <taxon>Hexacorallia</taxon>
        <taxon>Scleractinia</taxon>
        <taxon>Fungiina</taxon>
        <taxon>Poritidae</taxon>
        <taxon>Porites</taxon>
    </lineage>
</organism>
<name>A0ABN8M3E9_9CNID</name>
<evidence type="ECO:0000256" key="3">
    <source>
        <dbReference type="ARBA" id="ARBA00023157"/>
    </source>
</evidence>
<keyword evidence="6" id="KW-0472">Membrane</keyword>
<dbReference type="InterPro" id="IPR007110">
    <property type="entry name" value="Ig-like_dom"/>
</dbReference>
<dbReference type="InterPro" id="IPR051170">
    <property type="entry name" value="Neural/epithelial_adhesion"/>
</dbReference>
<protein>
    <recommendedName>
        <fullName evidence="7">Ig-like domain-containing protein</fullName>
    </recommendedName>
</protein>
<feature type="domain" description="Ig-like" evidence="7">
    <location>
        <begin position="269"/>
        <end position="324"/>
    </location>
</feature>
<dbReference type="InterPro" id="IPR003598">
    <property type="entry name" value="Ig_sub2"/>
</dbReference>
<dbReference type="Proteomes" id="UP001159427">
    <property type="component" value="Unassembled WGS sequence"/>
</dbReference>
<reference evidence="8 9" key="1">
    <citation type="submission" date="2022-05" db="EMBL/GenBank/DDBJ databases">
        <authorList>
            <consortium name="Genoscope - CEA"/>
            <person name="William W."/>
        </authorList>
    </citation>
    <scope>NUCLEOTIDE SEQUENCE [LARGE SCALE GENOMIC DNA]</scope>
</reference>
<dbReference type="Gene3D" id="2.60.40.10">
    <property type="entry name" value="Immunoglobulins"/>
    <property type="match status" value="2"/>
</dbReference>
<evidence type="ECO:0000313" key="9">
    <source>
        <dbReference type="Proteomes" id="UP001159427"/>
    </source>
</evidence>
<dbReference type="PROSITE" id="PS50835">
    <property type="entry name" value="IG_LIKE"/>
    <property type="match status" value="2"/>
</dbReference>
<dbReference type="InterPro" id="IPR008160">
    <property type="entry name" value="Collagen"/>
</dbReference>
<dbReference type="EMBL" id="CALNXI010000240">
    <property type="protein sequence ID" value="CAH3022944.1"/>
    <property type="molecule type" value="Genomic_DNA"/>
</dbReference>
<feature type="region of interest" description="Disordered" evidence="5">
    <location>
        <begin position="120"/>
        <end position="168"/>
    </location>
</feature>
<dbReference type="InterPro" id="IPR036179">
    <property type="entry name" value="Ig-like_dom_sf"/>
</dbReference>
<evidence type="ECO:0000256" key="6">
    <source>
        <dbReference type="SAM" id="Phobius"/>
    </source>
</evidence>
<sequence length="324" mass="36130">MEPQKSRGNRLLVFALLINLILTITSVGTVIYKLKILENQLLQLQSRPSVVLQTETSNNGDDEERELTQRRKREYEYFGEAKSCISCHNACMQLFGLGASAKVTVNAASNGTEKDVVCMRGERGPQGKNGRRGQRGRPGYIGRAGKRGPPGERGPRGRRGRPGKAFTGNTSEMIEDIELPRIKKRPPSNLTTIEGKNISLPCHSKGFPKPEVTWYKDGKMIDSSNYDAAMGTLTFLSIQFADRGLYKCEARNFLGVDSATVEIIVVVPPRFVEAPEVYHMGYETWDTTLTCNIFGYPPPEIIWTRSFRTLSDGRHVMAGKDLII</sequence>
<keyword evidence="9" id="KW-1185">Reference proteome</keyword>
<dbReference type="Gene3D" id="1.20.5.320">
    <property type="entry name" value="6-Phosphogluconate Dehydrogenase, domain 3"/>
    <property type="match status" value="1"/>
</dbReference>